<dbReference type="OrthoDB" id="2747524at2759"/>
<dbReference type="AlphaFoldDB" id="A0A5C2SB23"/>
<dbReference type="SUPFAM" id="SSF52047">
    <property type="entry name" value="RNI-like"/>
    <property type="match status" value="1"/>
</dbReference>
<reference evidence="1" key="1">
    <citation type="journal article" date="2018" name="Genome Biol. Evol.">
        <title>Genomics and development of Lentinus tigrinus, a white-rot wood-decaying mushroom with dimorphic fruiting bodies.</title>
        <authorList>
            <person name="Wu B."/>
            <person name="Xu Z."/>
            <person name="Knudson A."/>
            <person name="Carlson A."/>
            <person name="Chen N."/>
            <person name="Kovaka S."/>
            <person name="LaButti K."/>
            <person name="Lipzen A."/>
            <person name="Pennachio C."/>
            <person name="Riley R."/>
            <person name="Schakwitz W."/>
            <person name="Umezawa K."/>
            <person name="Ohm R.A."/>
            <person name="Grigoriev I.V."/>
            <person name="Nagy L.G."/>
            <person name="Gibbons J."/>
            <person name="Hibbett D."/>
        </authorList>
    </citation>
    <scope>NUCLEOTIDE SEQUENCE [LARGE SCALE GENOMIC DNA]</scope>
    <source>
        <strain evidence="1">ALCF2SS1-6</strain>
    </source>
</reference>
<evidence type="ECO:0008006" key="3">
    <source>
        <dbReference type="Google" id="ProtNLM"/>
    </source>
</evidence>
<sequence>MSTCSHLQFGRDTAIHLSCTCSRLRKLAMPVLFGRCRQSLAREFSDDSLVPCTLWPHIRTMTLSCRCFASLHLPDELARQDSNMICYALTIPSLYHALQNMPRLSEAVVRPEWVHKRGHGLTWETLCGLLSLPHLSHLVLDQVNVCPIPPDPEALPVNPCAPLTRLEYCLPNIRYPYSQPSEVDALDRILRSFHLSLETLSLPSEPAPLYTIPLLDWPRLRELRLRGIYWTSPHDPIVKLFACMHNLRVLTLELMEQESATRSGIALWPSGTRASYPWPYLDSLSVSHPDPDDEIYAHLPSTMRTLVIRPWPHQCIRRGQEVSCVPEELRSYSPPPSPSVLLRILSRCYMPRLHTLGIEYRSDSTELSLLSHIASNFGLLKTLELHRYRSDGDMKIPMRNIARPLASLSNLRTLKIHLDLPGAPVPLYEHPMKRYFLYARGLSAEFEDTLLKAATMLARMLGPSLQEIWQLLHHDFDMKWRIFDMDGERKVRMRAHVPYGYAVSMPLATQDDV</sequence>
<dbReference type="Gene3D" id="3.80.10.10">
    <property type="entry name" value="Ribonuclease Inhibitor"/>
    <property type="match status" value="1"/>
</dbReference>
<gene>
    <name evidence="1" type="ORF">L227DRAFT_73839</name>
</gene>
<proteinExistence type="predicted"/>
<organism evidence="1 2">
    <name type="scientific">Lentinus tigrinus ALCF2SS1-6</name>
    <dbReference type="NCBI Taxonomy" id="1328759"/>
    <lineage>
        <taxon>Eukaryota</taxon>
        <taxon>Fungi</taxon>
        <taxon>Dikarya</taxon>
        <taxon>Basidiomycota</taxon>
        <taxon>Agaricomycotina</taxon>
        <taxon>Agaricomycetes</taxon>
        <taxon>Polyporales</taxon>
        <taxon>Polyporaceae</taxon>
        <taxon>Lentinus</taxon>
    </lineage>
</organism>
<protein>
    <recommendedName>
        <fullName evidence="3">F-box domain-containing protein</fullName>
    </recommendedName>
</protein>
<dbReference type="EMBL" id="ML122263">
    <property type="protein sequence ID" value="RPD61022.1"/>
    <property type="molecule type" value="Genomic_DNA"/>
</dbReference>
<name>A0A5C2SB23_9APHY</name>
<evidence type="ECO:0000313" key="1">
    <source>
        <dbReference type="EMBL" id="RPD61022.1"/>
    </source>
</evidence>
<dbReference type="InterPro" id="IPR032675">
    <property type="entry name" value="LRR_dom_sf"/>
</dbReference>
<keyword evidence="2" id="KW-1185">Reference proteome</keyword>
<evidence type="ECO:0000313" key="2">
    <source>
        <dbReference type="Proteomes" id="UP000313359"/>
    </source>
</evidence>
<dbReference type="Proteomes" id="UP000313359">
    <property type="component" value="Unassembled WGS sequence"/>
</dbReference>
<accession>A0A5C2SB23</accession>